<comment type="similarity">
    <text evidence="2 14">Belongs to the peptidase M50B family.</text>
</comment>
<feature type="transmembrane region" description="Helical" evidence="14">
    <location>
        <begin position="202"/>
        <end position="225"/>
    </location>
</feature>
<reference evidence="17 18" key="1">
    <citation type="journal article" date="2021" name="Front. Microbiol.">
        <title>Aerobic Denitrification and Heterotrophic Sulfur Oxidation in the Genus Halomonas Revealed by Six Novel Species Characterizations and Genome-Based Analysis.</title>
        <authorList>
            <person name="Wang L."/>
            <person name="Shao Z."/>
        </authorList>
    </citation>
    <scope>NUCLEOTIDE SEQUENCE [LARGE SCALE GENOMIC DNA]</scope>
    <source>
        <strain evidence="17 18">MCCC 1A13718</strain>
    </source>
</reference>
<keyword evidence="10 14" id="KW-1133">Transmembrane helix</keyword>
<evidence type="ECO:0000256" key="8">
    <source>
        <dbReference type="ARBA" id="ARBA00022801"/>
    </source>
</evidence>
<evidence type="ECO:0000256" key="5">
    <source>
        <dbReference type="ARBA" id="ARBA00022692"/>
    </source>
</evidence>
<evidence type="ECO:0000256" key="13">
    <source>
        <dbReference type="ARBA" id="ARBA00023136"/>
    </source>
</evidence>
<feature type="transmembrane region" description="Helical" evidence="14">
    <location>
        <begin position="44"/>
        <end position="67"/>
    </location>
</feature>
<dbReference type="Proteomes" id="UP000671845">
    <property type="component" value="Chromosome"/>
</dbReference>
<dbReference type="Gene3D" id="3.10.580.10">
    <property type="entry name" value="CBS-domain"/>
    <property type="match status" value="1"/>
</dbReference>
<keyword evidence="18" id="KW-1185">Reference proteome</keyword>
<feature type="transmembrane region" description="Helical" evidence="14">
    <location>
        <begin position="109"/>
        <end position="130"/>
    </location>
</feature>
<dbReference type="InterPro" id="IPR016483">
    <property type="entry name" value="UCP006404_Pept_M50_CBS"/>
</dbReference>
<evidence type="ECO:0000313" key="18">
    <source>
        <dbReference type="Proteomes" id="UP000671845"/>
    </source>
</evidence>
<evidence type="ECO:0000256" key="2">
    <source>
        <dbReference type="ARBA" id="ARBA00007931"/>
    </source>
</evidence>
<dbReference type="PANTHER" id="PTHR39188">
    <property type="entry name" value="MEMBRANE-ASSOCIATED ZINC METALLOPROTEASE M50B"/>
    <property type="match status" value="1"/>
</dbReference>
<dbReference type="SUPFAM" id="SSF54631">
    <property type="entry name" value="CBS-domain pair"/>
    <property type="match status" value="1"/>
</dbReference>
<evidence type="ECO:0000256" key="6">
    <source>
        <dbReference type="ARBA" id="ARBA00022723"/>
    </source>
</evidence>
<evidence type="ECO:0000256" key="12">
    <source>
        <dbReference type="ARBA" id="ARBA00023122"/>
    </source>
</evidence>
<dbReference type="GO" id="GO:0008233">
    <property type="term" value="F:peptidase activity"/>
    <property type="evidence" value="ECO:0007669"/>
    <property type="project" value="UniProtKB-KW"/>
</dbReference>
<organism evidence="17 18">
    <name type="scientific">Halomonas sulfidivorans</name>
    <dbReference type="NCBI Taxonomy" id="2733488"/>
    <lineage>
        <taxon>Bacteria</taxon>
        <taxon>Pseudomonadati</taxon>
        <taxon>Pseudomonadota</taxon>
        <taxon>Gammaproteobacteria</taxon>
        <taxon>Oceanospirillales</taxon>
        <taxon>Halomonadaceae</taxon>
        <taxon>Halomonas</taxon>
    </lineage>
</organism>
<feature type="transmembrane region" description="Helical" evidence="14">
    <location>
        <begin position="20"/>
        <end position="38"/>
    </location>
</feature>
<keyword evidence="8 14" id="KW-0378">Hydrolase</keyword>
<evidence type="ECO:0000256" key="14">
    <source>
        <dbReference type="PIRNR" id="PIRNR006404"/>
    </source>
</evidence>
<evidence type="ECO:0000259" key="16">
    <source>
        <dbReference type="PROSITE" id="PS51371"/>
    </source>
</evidence>
<evidence type="ECO:0000256" key="15">
    <source>
        <dbReference type="PROSITE-ProRule" id="PRU00703"/>
    </source>
</evidence>
<keyword evidence="9 14" id="KW-0862">Zinc</keyword>
<proteinExistence type="inferred from homology"/>
<evidence type="ECO:0000256" key="11">
    <source>
        <dbReference type="ARBA" id="ARBA00023049"/>
    </source>
</evidence>
<evidence type="ECO:0000256" key="1">
    <source>
        <dbReference type="ARBA" id="ARBA00004651"/>
    </source>
</evidence>
<name>A0ABX7WH21_9GAMM</name>
<evidence type="ECO:0000256" key="10">
    <source>
        <dbReference type="ARBA" id="ARBA00022989"/>
    </source>
</evidence>
<feature type="transmembrane region" description="Helical" evidence="14">
    <location>
        <begin position="79"/>
        <end position="97"/>
    </location>
</feature>
<dbReference type="EMBL" id="CP053383">
    <property type="protein sequence ID" value="QTP58802.1"/>
    <property type="molecule type" value="Genomic_DNA"/>
</dbReference>
<keyword evidence="7" id="KW-0677">Repeat</keyword>
<keyword evidence="11 14" id="KW-0482">Metalloprotease</keyword>
<dbReference type="GO" id="GO:0006508">
    <property type="term" value="P:proteolysis"/>
    <property type="evidence" value="ECO:0007669"/>
    <property type="project" value="UniProtKB-KW"/>
</dbReference>
<keyword evidence="6 14" id="KW-0479">Metal-binding</keyword>
<keyword evidence="5 14" id="KW-0812">Transmembrane</keyword>
<sequence length="374" mass="41165">MFKSVLVIGHFRGIRLEVHISWLIIFALLLTTMSAGFQNQYPDWSLTSAVVTALVTALLFFASILAHELGHSLVAIRRGVLVSAITLFIFGGVAQMARDPDKANDEFWIAIAGPIVSFVLAGAFGLLAALTSGWYQPVPVALGWLATINLLVAVFNLIPGFPLDGGRVLRAVVWKLTNNAGKANETAFASGKLVAYGLFGLAVWNMVGGNLIGGLWILLIAWFLLNMTQAQSRMYMLRERLAGVRARDLADPDVPLVMGQRPIETWLYQDVLPSGRRAFLVGRDTAHVEGLVSLSDARRVAQSQWPDTRLAEIMTPADRLHHVAPGAKADEILQLLNEHGLNQVPVMEEDGRVTGWIDRQRLLRTIEIHLEVKR</sequence>
<evidence type="ECO:0000256" key="3">
    <source>
        <dbReference type="ARBA" id="ARBA00022475"/>
    </source>
</evidence>
<dbReference type="RefSeq" id="WP_209477906.1">
    <property type="nucleotide sequence ID" value="NZ_CP053383.1"/>
</dbReference>
<dbReference type="InterPro" id="IPR008915">
    <property type="entry name" value="Peptidase_M50"/>
</dbReference>
<dbReference type="CDD" id="cd06164">
    <property type="entry name" value="S2P-M50_SpoIVFB_CBS"/>
    <property type="match status" value="1"/>
</dbReference>
<accession>A0ABX7WH21</accession>
<dbReference type="PROSITE" id="PS51371">
    <property type="entry name" value="CBS"/>
    <property type="match status" value="1"/>
</dbReference>
<protein>
    <recommendedName>
        <fullName evidence="14">Zinc metalloprotease</fullName>
    </recommendedName>
</protein>
<evidence type="ECO:0000313" key="17">
    <source>
        <dbReference type="EMBL" id="QTP58802.1"/>
    </source>
</evidence>
<evidence type="ECO:0000256" key="9">
    <source>
        <dbReference type="ARBA" id="ARBA00022833"/>
    </source>
</evidence>
<keyword evidence="12 15" id="KW-0129">CBS domain</keyword>
<evidence type="ECO:0000256" key="7">
    <source>
        <dbReference type="ARBA" id="ARBA00022737"/>
    </source>
</evidence>
<dbReference type="Pfam" id="PF02163">
    <property type="entry name" value="Peptidase_M50"/>
    <property type="match status" value="2"/>
</dbReference>
<dbReference type="Pfam" id="PF00571">
    <property type="entry name" value="CBS"/>
    <property type="match status" value="1"/>
</dbReference>
<feature type="transmembrane region" description="Helical" evidence="14">
    <location>
        <begin position="142"/>
        <end position="161"/>
    </location>
</feature>
<comment type="subcellular location">
    <subcellularLocation>
        <location evidence="1 14">Cell membrane</location>
        <topology evidence="1 14">Multi-pass membrane protein</topology>
    </subcellularLocation>
</comment>
<keyword evidence="13 14" id="KW-0472">Membrane</keyword>
<evidence type="ECO:0000256" key="4">
    <source>
        <dbReference type="ARBA" id="ARBA00022670"/>
    </source>
</evidence>
<gene>
    <name evidence="17" type="ORF">HNO53_08830</name>
</gene>
<dbReference type="InterPro" id="IPR046342">
    <property type="entry name" value="CBS_dom_sf"/>
</dbReference>
<keyword evidence="3 14" id="KW-1003">Cell membrane</keyword>
<dbReference type="InterPro" id="IPR000644">
    <property type="entry name" value="CBS_dom"/>
</dbReference>
<comment type="cofactor">
    <cofactor evidence="14">
        <name>Zn(2+)</name>
        <dbReference type="ChEBI" id="CHEBI:29105"/>
    </cofactor>
    <text evidence="14">Binds 1 zinc ion per subunit.</text>
</comment>
<keyword evidence="4 14" id="KW-0645">Protease</keyword>
<dbReference type="PIRSF" id="PIRSF006404">
    <property type="entry name" value="UCP006404_Pept_M50_CBS"/>
    <property type="match status" value="1"/>
</dbReference>
<dbReference type="PANTHER" id="PTHR39188:SF3">
    <property type="entry name" value="STAGE IV SPORULATION PROTEIN FB"/>
    <property type="match status" value="1"/>
</dbReference>
<feature type="domain" description="CBS" evidence="16">
    <location>
        <begin position="314"/>
        <end position="372"/>
    </location>
</feature>